<dbReference type="AlphaFoldDB" id="A0A1R3RGI2"/>
<keyword evidence="3" id="KW-0539">Nucleus</keyword>
<evidence type="ECO:0000256" key="4">
    <source>
        <dbReference type="SAM" id="MobiDB-lite"/>
    </source>
</evidence>
<proteinExistence type="predicted"/>
<feature type="domain" description="Xylanolytic transcriptional activator regulatory" evidence="5">
    <location>
        <begin position="245"/>
        <end position="319"/>
    </location>
</feature>
<feature type="compositionally biased region" description="Basic and acidic residues" evidence="4">
    <location>
        <begin position="11"/>
        <end position="23"/>
    </location>
</feature>
<dbReference type="EMBL" id="KV907504">
    <property type="protein sequence ID" value="OOF93594.1"/>
    <property type="molecule type" value="Genomic_DNA"/>
</dbReference>
<dbReference type="GO" id="GO:0003700">
    <property type="term" value="F:DNA-binding transcription factor activity"/>
    <property type="evidence" value="ECO:0007669"/>
    <property type="project" value="InterPro"/>
</dbReference>
<dbReference type="OMA" id="MACLILM"/>
<evidence type="ECO:0000259" key="5">
    <source>
        <dbReference type="SMART" id="SM00906"/>
    </source>
</evidence>
<dbReference type="Pfam" id="PF04082">
    <property type="entry name" value="Fungal_trans"/>
    <property type="match status" value="1"/>
</dbReference>
<dbReference type="InterPro" id="IPR050987">
    <property type="entry name" value="AtrR-like"/>
</dbReference>
<evidence type="ECO:0000313" key="6">
    <source>
        <dbReference type="EMBL" id="OOF93594.1"/>
    </source>
</evidence>
<evidence type="ECO:0000256" key="2">
    <source>
        <dbReference type="ARBA" id="ARBA00023163"/>
    </source>
</evidence>
<dbReference type="Proteomes" id="UP000188318">
    <property type="component" value="Unassembled WGS sequence"/>
</dbReference>
<keyword evidence="1" id="KW-0805">Transcription regulation</keyword>
<sequence length="689" mass="76138">MTSISPATRAPADDLHASDDGRPAAKRRKRASTPGASRPSPRELGIMRKDDASASFLGSSSGIHFVRTVYQAFARRSADLRQARAGHESLVPGEDDHLRPGHGRAGAPLWRPQELDFTNPSLPFETLIQLSENYFQNWHPVYPFLHAPSVLRTMDRMSQGGIQFIPRSDAAIIRSIFSISAIDARQVQATSPAPAAMPAELVFQTAHDAMNGLRDLLDESSCIASLQAAFSIQLFLTSILHLNAASRIGGFVTRTAFHLGLHRCPARYSCFTRDDVAIRRRLFWSIYCLERYLTQALGVPLSIRDDDIDVCYPGAERHQTDSEDVMSCAGDSRLRLLDHLAKFARLRGLISELRNKSIMHSRENLTDATEVNSKLLQWWNEVYDDVHPLDPEPDSVLQPIHRLLLVVSRHEAIIALHRPVLATDKPTAEYKAAFQTCINSSRSLLAALHGYLNPRSDLHGHTERPCAPLISPSFTWIVWMSSLILIYAAWTGHFPTQGALRYAHIGIAVLRNIAMRERDWPQTCIEAIQDLCSALEHNAQDGWSDSGRQGPLVESPAPGQIATPTPSMDRCMRPKESRLLDRQRPLPMSDEYRVNSARPAGNCVPRLGQAGDSAPYDPTDFAIPPLDLSVVGDPNILNPASMVFGDQAGNGFSYGMGEGVSLPSSNAFFNEGWSVADGPWLIHGDFFVG</sequence>
<reference evidence="7" key="1">
    <citation type="journal article" date="2017" name="Genome Biol.">
        <title>Comparative genomics reveals high biological diversity and specific adaptations in the industrially and medically important fungal genus Aspergillus.</title>
        <authorList>
            <person name="de Vries R.P."/>
            <person name="Riley R."/>
            <person name="Wiebenga A."/>
            <person name="Aguilar-Osorio G."/>
            <person name="Amillis S."/>
            <person name="Uchima C.A."/>
            <person name="Anderluh G."/>
            <person name="Asadollahi M."/>
            <person name="Askin M."/>
            <person name="Barry K."/>
            <person name="Battaglia E."/>
            <person name="Bayram O."/>
            <person name="Benocci T."/>
            <person name="Braus-Stromeyer S.A."/>
            <person name="Caldana C."/>
            <person name="Canovas D."/>
            <person name="Cerqueira G.C."/>
            <person name="Chen F."/>
            <person name="Chen W."/>
            <person name="Choi C."/>
            <person name="Clum A."/>
            <person name="Dos Santos R.A."/>
            <person name="Damasio A.R."/>
            <person name="Diallinas G."/>
            <person name="Emri T."/>
            <person name="Fekete E."/>
            <person name="Flipphi M."/>
            <person name="Freyberg S."/>
            <person name="Gallo A."/>
            <person name="Gournas C."/>
            <person name="Habgood R."/>
            <person name="Hainaut M."/>
            <person name="Harispe M.L."/>
            <person name="Henrissat B."/>
            <person name="Hilden K.S."/>
            <person name="Hope R."/>
            <person name="Hossain A."/>
            <person name="Karabika E."/>
            <person name="Karaffa L."/>
            <person name="Karanyi Z."/>
            <person name="Krasevec N."/>
            <person name="Kuo A."/>
            <person name="Kusch H."/>
            <person name="LaButti K."/>
            <person name="Lagendijk E.L."/>
            <person name="Lapidus A."/>
            <person name="Levasseur A."/>
            <person name="Lindquist E."/>
            <person name="Lipzen A."/>
            <person name="Logrieco A.F."/>
            <person name="MacCabe A."/>
            <person name="Maekelae M.R."/>
            <person name="Malavazi I."/>
            <person name="Melin P."/>
            <person name="Meyer V."/>
            <person name="Mielnichuk N."/>
            <person name="Miskei M."/>
            <person name="Molnar A.P."/>
            <person name="Mule G."/>
            <person name="Ngan C.Y."/>
            <person name="Orejas M."/>
            <person name="Orosz E."/>
            <person name="Ouedraogo J.P."/>
            <person name="Overkamp K.M."/>
            <person name="Park H.-S."/>
            <person name="Perrone G."/>
            <person name="Piumi F."/>
            <person name="Punt P.J."/>
            <person name="Ram A.F."/>
            <person name="Ramon A."/>
            <person name="Rauscher S."/>
            <person name="Record E."/>
            <person name="Riano-Pachon D.M."/>
            <person name="Robert V."/>
            <person name="Roehrig J."/>
            <person name="Ruller R."/>
            <person name="Salamov A."/>
            <person name="Salih N.S."/>
            <person name="Samson R.A."/>
            <person name="Sandor E."/>
            <person name="Sanguinetti M."/>
            <person name="Schuetze T."/>
            <person name="Sepcic K."/>
            <person name="Shelest E."/>
            <person name="Sherlock G."/>
            <person name="Sophianopoulou V."/>
            <person name="Squina F.M."/>
            <person name="Sun H."/>
            <person name="Susca A."/>
            <person name="Todd R.B."/>
            <person name="Tsang A."/>
            <person name="Unkles S.E."/>
            <person name="van de Wiele N."/>
            <person name="van Rossen-Uffink D."/>
            <person name="Oliveira J.V."/>
            <person name="Vesth T.C."/>
            <person name="Visser J."/>
            <person name="Yu J.-H."/>
            <person name="Zhou M."/>
            <person name="Andersen M.R."/>
            <person name="Archer D.B."/>
            <person name="Baker S.E."/>
            <person name="Benoit I."/>
            <person name="Brakhage A.A."/>
            <person name="Braus G.H."/>
            <person name="Fischer R."/>
            <person name="Frisvad J.C."/>
            <person name="Goldman G.H."/>
            <person name="Houbraken J."/>
            <person name="Oakley B."/>
            <person name="Pocsi I."/>
            <person name="Scazzocchio C."/>
            <person name="Seiboth B."/>
            <person name="vanKuyk P.A."/>
            <person name="Wortman J."/>
            <person name="Dyer P.S."/>
            <person name="Grigoriev I.V."/>
        </authorList>
    </citation>
    <scope>NUCLEOTIDE SEQUENCE [LARGE SCALE GENOMIC DNA]</scope>
    <source>
        <strain evidence="7">ITEM 5010</strain>
    </source>
</reference>
<dbReference type="GO" id="GO:0006351">
    <property type="term" value="P:DNA-templated transcription"/>
    <property type="evidence" value="ECO:0007669"/>
    <property type="project" value="InterPro"/>
</dbReference>
<keyword evidence="2" id="KW-0804">Transcription</keyword>
<protein>
    <recommendedName>
        <fullName evidence="5">Xylanolytic transcriptional activator regulatory domain-containing protein</fullName>
    </recommendedName>
</protein>
<feature type="region of interest" description="Disordered" evidence="4">
    <location>
        <begin position="1"/>
        <end position="47"/>
    </location>
</feature>
<evidence type="ECO:0000313" key="7">
    <source>
        <dbReference type="Proteomes" id="UP000188318"/>
    </source>
</evidence>
<feature type="region of interest" description="Disordered" evidence="4">
    <location>
        <begin position="543"/>
        <end position="571"/>
    </location>
</feature>
<accession>A0A1R3RGI2</accession>
<dbReference type="SMART" id="SM00906">
    <property type="entry name" value="Fungal_trans"/>
    <property type="match status" value="1"/>
</dbReference>
<keyword evidence="7" id="KW-1185">Reference proteome</keyword>
<evidence type="ECO:0000256" key="1">
    <source>
        <dbReference type="ARBA" id="ARBA00023015"/>
    </source>
</evidence>
<dbReference type="CDD" id="cd12148">
    <property type="entry name" value="fungal_TF_MHR"/>
    <property type="match status" value="1"/>
</dbReference>
<organism evidence="6 7">
    <name type="scientific">Aspergillus carbonarius (strain ITEM 5010)</name>
    <dbReference type="NCBI Taxonomy" id="602072"/>
    <lineage>
        <taxon>Eukaryota</taxon>
        <taxon>Fungi</taxon>
        <taxon>Dikarya</taxon>
        <taxon>Ascomycota</taxon>
        <taxon>Pezizomycotina</taxon>
        <taxon>Eurotiomycetes</taxon>
        <taxon>Eurotiomycetidae</taxon>
        <taxon>Eurotiales</taxon>
        <taxon>Aspergillaceae</taxon>
        <taxon>Aspergillus</taxon>
        <taxon>Aspergillus subgen. Circumdati</taxon>
    </lineage>
</organism>
<dbReference type="InterPro" id="IPR007219">
    <property type="entry name" value="XnlR_reg_dom"/>
</dbReference>
<dbReference type="VEuPathDB" id="FungiDB:ASPCADRAFT_173470"/>
<name>A0A1R3RGI2_ASPC5</name>
<gene>
    <name evidence="6" type="ORF">ASPCADRAFT_173470</name>
</gene>
<dbReference type="PANTHER" id="PTHR46910">
    <property type="entry name" value="TRANSCRIPTION FACTOR PDR1"/>
    <property type="match status" value="1"/>
</dbReference>
<dbReference type="OrthoDB" id="3266505at2759"/>
<dbReference type="GO" id="GO:0008270">
    <property type="term" value="F:zinc ion binding"/>
    <property type="evidence" value="ECO:0007669"/>
    <property type="project" value="InterPro"/>
</dbReference>
<dbReference type="STRING" id="602072.A0A1R3RGI2"/>
<evidence type="ECO:0000256" key="3">
    <source>
        <dbReference type="ARBA" id="ARBA00023242"/>
    </source>
</evidence>
<dbReference type="PANTHER" id="PTHR46910:SF9">
    <property type="entry name" value="MISCELLANEOUS ZN(II)2CYS6 TRANSCRIPTION FACTOR (EUROFUNG)"/>
    <property type="match status" value="1"/>
</dbReference>
<dbReference type="GO" id="GO:0003677">
    <property type="term" value="F:DNA binding"/>
    <property type="evidence" value="ECO:0007669"/>
    <property type="project" value="InterPro"/>
</dbReference>